<feature type="region of interest" description="Disordered" evidence="1">
    <location>
        <begin position="35"/>
        <end position="101"/>
    </location>
</feature>
<feature type="compositionally biased region" description="Basic and acidic residues" evidence="1">
    <location>
        <begin position="290"/>
        <end position="307"/>
    </location>
</feature>
<feature type="compositionally biased region" description="Low complexity" evidence="1">
    <location>
        <begin position="277"/>
        <end position="287"/>
    </location>
</feature>
<feature type="compositionally biased region" description="Low complexity" evidence="1">
    <location>
        <begin position="349"/>
        <end position="360"/>
    </location>
</feature>
<dbReference type="EMBL" id="JAWDGP010002178">
    <property type="protein sequence ID" value="KAK3784975.1"/>
    <property type="molecule type" value="Genomic_DNA"/>
</dbReference>
<feature type="compositionally biased region" description="Acidic residues" evidence="1">
    <location>
        <begin position="250"/>
        <end position="260"/>
    </location>
</feature>
<feature type="compositionally biased region" description="Polar residues" evidence="1">
    <location>
        <begin position="73"/>
        <end position="90"/>
    </location>
</feature>
<feature type="compositionally biased region" description="Basic and acidic residues" evidence="1">
    <location>
        <begin position="54"/>
        <end position="65"/>
    </location>
</feature>
<feature type="compositionally biased region" description="Basic and acidic residues" evidence="1">
    <location>
        <begin position="138"/>
        <end position="160"/>
    </location>
</feature>
<feature type="region of interest" description="Disordered" evidence="1">
    <location>
        <begin position="472"/>
        <end position="501"/>
    </location>
</feature>
<feature type="compositionally biased region" description="Basic and acidic residues" evidence="1">
    <location>
        <begin position="91"/>
        <end position="101"/>
    </location>
</feature>
<evidence type="ECO:0000313" key="2">
    <source>
        <dbReference type="EMBL" id="KAK3784975.1"/>
    </source>
</evidence>
<dbReference type="AlphaFoldDB" id="A0AAE1ACF1"/>
<feature type="region of interest" description="Disordered" evidence="1">
    <location>
        <begin position="210"/>
        <end position="309"/>
    </location>
</feature>
<evidence type="ECO:0000256" key="1">
    <source>
        <dbReference type="SAM" id="MobiDB-lite"/>
    </source>
</evidence>
<feature type="compositionally biased region" description="Polar residues" evidence="1">
    <location>
        <begin position="212"/>
        <end position="232"/>
    </location>
</feature>
<comment type="caution">
    <text evidence="2">The sequence shown here is derived from an EMBL/GenBank/DDBJ whole genome shotgun (WGS) entry which is preliminary data.</text>
</comment>
<keyword evidence="3" id="KW-1185">Reference proteome</keyword>
<feature type="region of interest" description="Disordered" evidence="1">
    <location>
        <begin position="115"/>
        <end position="196"/>
    </location>
</feature>
<evidence type="ECO:0000313" key="3">
    <source>
        <dbReference type="Proteomes" id="UP001283361"/>
    </source>
</evidence>
<organism evidence="2 3">
    <name type="scientific">Elysia crispata</name>
    <name type="common">lettuce slug</name>
    <dbReference type="NCBI Taxonomy" id="231223"/>
    <lineage>
        <taxon>Eukaryota</taxon>
        <taxon>Metazoa</taxon>
        <taxon>Spiralia</taxon>
        <taxon>Lophotrochozoa</taxon>
        <taxon>Mollusca</taxon>
        <taxon>Gastropoda</taxon>
        <taxon>Heterobranchia</taxon>
        <taxon>Euthyneura</taxon>
        <taxon>Panpulmonata</taxon>
        <taxon>Sacoglossa</taxon>
        <taxon>Placobranchoidea</taxon>
        <taxon>Plakobranchidae</taxon>
        <taxon>Elysia</taxon>
    </lineage>
</organism>
<feature type="compositionally biased region" description="Basic and acidic residues" evidence="1">
    <location>
        <begin position="35"/>
        <end position="45"/>
    </location>
</feature>
<feature type="region of interest" description="Disordered" evidence="1">
    <location>
        <begin position="326"/>
        <end position="394"/>
    </location>
</feature>
<sequence>MLAGERVCWSDKSAMTGNVDWRMYYPKGSCQLKQDLSHHHQEKAHNQAKQSNLKKNEKQQNKEGQEEGENPQSIESRGTKRTSFTASDSENFPRDVRQPEVRGLSKDNSHHHLVQYQHPKQSYGSLEDFYTSGNRGRKGSDKGGSRRDSGFRYERCRDAAGRSPVSDTTCVESGNLAGDGRSAIGGDADDDDSDDKDVFFPCDSALRADNGAVSSGFTSTGVPSSKTRASCNSHRKTEARSAPSHAADNNENDDDVESEINENVALVSAKQWRDRPSPSSSSVSIKGGKNKADKNGAKNVEDVEKPQTSRKNFARLIGLYKRDINKSGKWSRQPGPTAETSAYPAAVRKSSAASSTQTKSPNSPRTPTIQITTPALSEDARRTSGPIPPPPVLKSALVKSSLSFGSATTTTTAATTPPKHPLPNTAKHKVSFITGLRRFSREKAAFLRVDHSEQKPKAVPTSAPTYLFPALPLADPNTGKSSSGGSQAGTGSRRGAGAGDRRKLKVEFAVMDSEVVVENSRGIRGRARWGVMGAAGARGSEFEDGGGGMFSLKDDVENDVAMLGGSRARFRQARLSLLGKPLNYKAHRRDMRYRRLQSRIYNFLERPKSWGSWLYHLAM</sequence>
<dbReference type="Proteomes" id="UP001283361">
    <property type="component" value="Unassembled WGS sequence"/>
</dbReference>
<reference evidence="2" key="1">
    <citation type="journal article" date="2023" name="G3 (Bethesda)">
        <title>A reference genome for the long-term kleptoplast-retaining sea slug Elysia crispata morphotype clarki.</title>
        <authorList>
            <person name="Eastman K.E."/>
            <person name="Pendleton A.L."/>
            <person name="Shaikh M.A."/>
            <person name="Suttiyut T."/>
            <person name="Ogas R."/>
            <person name="Tomko P."/>
            <person name="Gavelis G."/>
            <person name="Widhalm J.R."/>
            <person name="Wisecaver J.H."/>
        </authorList>
    </citation>
    <scope>NUCLEOTIDE SEQUENCE</scope>
    <source>
        <strain evidence="2">ECLA1</strain>
    </source>
</reference>
<feature type="compositionally biased region" description="Polar residues" evidence="1">
    <location>
        <begin position="361"/>
        <end position="375"/>
    </location>
</feature>
<proteinExistence type="predicted"/>
<feature type="compositionally biased region" description="Gly residues" evidence="1">
    <location>
        <begin position="486"/>
        <end position="498"/>
    </location>
</feature>
<protein>
    <submittedName>
        <fullName evidence="2">Uncharacterized protein</fullName>
    </submittedName>
</protein>
<accession>A0AAE1ACF1</accession>
<gene>
    <name evidence="2" type="ORF">RRG08_062720</name>
</gene>
<name>A0AAE1ACF1_9GAST</name>